<dbReference type="SUPFAM" id="SSF52540">
    <property type="entry name" value="P-loop containing nucleoside triphosphate hydrolases"/>
    <property type="match status" value="1"/>
</dbReference>
<evidence type="ECO:0000256" key="4">
    <source>
        <dbReference type="ARBA" id="ARBA00023125"/>
    </source>
</evidence>
<dbReference type="SMART" id="SM00382">
    <property type="entry name" value="AAA"/>
    <property type="match status" value="1"/>
</dbReference>
<dbReference type="Gene3D" id="3.40.50.300">
    <property type="entry name" value="P-loop containing nucleotide triphosphate hydrolases"/>
    <property type="match status" value="1"/>
</dbReference>
<dbReference type="NCBIfam" id="NF003451">
    <property type="entry name" value="PRK05022.1"/>
    <property type="match status" value="1"/>
</dbReference>
<evidence type="ECO:0000256" key="5">
    <source>
        <dbReference type="ARBA" id="ARBA00023163"/>
    </source>
</evidence>
<proteinExistence type="predicted"/>
<dbReference type="Pfam" id="PF01590">
    <property type="entry name" value="GAF"/>
    <property type="match status" value="1"/>
</dbReference>
<dbReference type="Proteomes" id="UP001557485">
    <property type="component" value="Unassembled WGS sequence"/>
</dbReference>
<evidence type="ECO:0000313" key="8">
    <source>
        <dbReference type="Proteomes" id="UP001557485"/>
    </source>
</evidence>
<gene>
    <name evidence="7" type="primary">norR</name>
    <name evidence="7" type="ORF">AB4876_14380</name>
</gene>
<dbReference type="SUPFAM" id="SSF46689">
    <property type="entry name" value="Homeodomain-like"/>
    <property type="match status" value="1"/>
</dbReference>
<protein>
    <submittedName>
        <fullName evidence="7">Nitric oxide reductase transcriptional regulator NorR</fullName>
    </submittedName>
</protein>
<dbReference type="InterPro" id="IPR009057">
    <property type="entry name" value="Homeodomain-like_sf"/>
</dbReference>
<dbReference type="Gene3D" id="1.10.8.60">
    <property type="match status" value="1"/>
</dbReference>
<evidence type="ECO:0000313" key="7">
    <source>
        <dbReference type="EMBL" id="MEX1670105.1"/>
    </source>
</evidence>
<reference evidence="7 8" key="1">
    <citation type="journal article" date="2011" name="Int. J. Syst. Evol. Microbiol.">
        <title>Zhongshania antarctica gen. nov., sp. nov. and Zhongshania guokunii sp. nov., gammaproteobacteria respectively isolated from coastal attached (fast) ice and surface seawater of the Antarctic.</title>
        <authorList>
            <person name="Li H.J."/>
            <person name="Zhang X.Y."/>
            <person name="Chen C.X."/>
            <person name="Zhang Y.J."/>
            <person name="Gao Z.M."/>
            <person name="Yu Y."/>
            <person name="Chen X.L."/>
            <person name="Chen B."/>
            <person name="Zhang Y.Z."/>
        </authorList>
    </citation>
    <scope>NUCLEOTIDE SEQUENCE [LARGE SCALE GENOMIC DNA]</scope>
    <source>
        <strain evidence="7 8">ZS6-22T</strain>
    </source>
</reference>
<dbReference type="Pfam" id="PF25601">
    <property type="entry name" value="AAA_lid_14"/>
    <property type="match status" value="1"/>
</dbReference>
<organism evidence="7 8">
    <name type="scientific">Zhongshania guokunii</name>
    <dbReference type="NCBI Taxonomy" id="641783"/>
    <lineage>
        <taxon>Bacteria</taxon>
        <taxon>Pseudomonadati</taxon>
        <taxon>Pseudomonadota</taxon>
        <taxon>Gammaproteobacteria</taxon>
        <taxon>Cellvibrionales</taxon>
        <taxon>Spongiibacteraceae</taxon>
        <taxon>Zhongshania</taxon>
    </lineage>
</organism>
<dbReference type="Gene3D" id="1.10.10.60">
    <property type="entry name" value="Homeodomain-like"/>
    <property type="match status" value="1"/>
</dbReference>
<dbReference type="InterPro" id="IPR002197">
    <property type="entry name" value="HTH_Fis"/>
</dbReference>
<dbReference type="InterPro" id="IPR025662">
    <property type="entry name" value="Sigma_54_int_dom_ATP-bd_1"/>
</dbReference>
<dbReference type="InterPro" id="IPR025944">
    <property type="entry name" value="Sigma_54_int_dom_CS"/>
</dbReference>
<evidence type="ECO:0000256" key="1">
    <source>
        <dbReference type="ARBA" id="ARBA00022741"/>
    </source>
</evidence>
<dbReference type="PANTHER" id="PTHR32071:SF35">
    <property type="entry name" value="ANAEROBIC NITRIC OXIDE REDUCTASE TRANSCRIPTION REGULATOR NORR"/>
    <property type="match status" value="1"/>
</dbReference>
<evidence type="ECO:0000259" key="6">
    <source>
        <dbReference type="PROSITE" id="PS50045"/>
    </source>
</evidence>
<evidence type="ECO:0000256" key="2">
    <source>
        <dbReference type="ARBA" id="ARBA00022840"/>
    </source>
</evidence>
<dbReference type="Pfam" id="PF00158">
    <property type="entry name" value="Sigma54_activat"/>
    <property type="match status" value="1"/>
</dbReference>
<dbReference type="Gene3D" id="3.30.450.40">
    <property type="match status" value="1"/>
</dbReference>
<dbReference type="SUPFAM" id="SSF55781">
    <property type="entry name" value="GAF domain-like"/>
    <property type="match status" value="1"/>
</dbReference>
<keyword evidence="3" id="KW-0805">Transcription regulation</keyword>
<dbReference type="PROSITE" id="PS00675">
    <property type="entry name" value="SIGMA54_INTERACT_1"/>
    <property type="match status" value="1"/>
</dbReference>
<dbReference type="Pfam" id="PF02954">
    <property type="entry name" value="HTH_8"/>
    <property type="match status" value="1"/>
</dbReference>
<feature type="domain" description="Sigma-54 factor interaction" evidence="6">
    <location>
        <begin position="192"/>
        <end position="421"/>
    </location>
</feature>
<dbReference type="CDD" id="cd00009">
    <property type="entry name" value="AAA"/>
    <property type="match status" value="1"/>
</dbReference>
<evidence type="ECO:0000256" key="3">
    <source>
        <dbReference type="ARBA" id="ARBA00023015"/>
    </source>
</evidence>
<keyword evidence="2" id="KW-0067">ATP-binding</keyword>
<dbReference type="InterPro" id="IPR003018">
    <property type="entry name" value="GAF"/>
</dbReference>
<dbReference type="PROSITE" id="PS00676">
    <property type="entry name" value="SIGMA54_INTERACT_2"/>
    <property type="match status" value="1"/>
</dbReference>
<dbReference type="InterPro" id="IPR029016">
    <property type="entry name" value="GAF-like_dom_sf"/>
</dbReference>
<dbReference type="SMART" id="SM00065">
    <property type="entry name" value="GAF"/>
    <property type="match status" value="1"/>
</dbReference>
<dbReference type="InterPro" id="IPR025943">
    <property type="entry name" value="Sigma_54_int_dom_ATP-bd_2"/>
</dbReference>
<name>A0ABV3U8P3_9GAMM</name>
<dbReference type="PRINTS" id="PR01590">
    <property type="entry name" value="HTHFIS"/>
</dbReference>
<dbReference type="InterPro" id="IPR027417">
    <property type="entry name" value="P-loop_NTPase"/>
</dbReference>
<comment type="caution">
    <text evidence="7">The sequence shown here is derived from an EMBL/GenBank/DDBJ whole genome shotgun (WGS) entry which is preliminary data.</text>
</comment>
<dbReference type="PROSITE" id="PS50045">
    <property type="entry name" value="SIGMA54_INTERACT_4"/>
    <property type="match status" value="1"/>
</dbReference>
<dbReference type="EMBL" id="JBFRYA010000013">
    <property type="protein sequence ID" value="MEX1670105.1"/>
    <property type="molecule type" value="Genomic_DNA"/>
</dbReference>
<dbReference type="InterPro" id="IPR058031">
    <property type="entry name" value="AAA_lid_NorR"/>
</dbReference>
<dbReference type="PROSITE" id="PS00688">
    <property type="entry name" value="SIGMA54_INTERACT_3"/>
    <property type="match status" value="1"/>
</dbReference>
<sequence>MTTSQFTQSLLAIVSDLSQPLSEGERYQRLLRAVKQVFPCDATALLRLEQNKLIPLAINGLSEDTLGRQFDIDQHPRLAAILLSRNPVRFDADSPLPDPYDGLIDVGRDGLHVHDCMGVALHIDGKPWGVLTLDAAATGTFDDTRTTELEAFIRLAEATVKAAELIRSLETRLQHEHQVVQAVLAERSGQTMVGKSDAMQVLRREIGVVAESDLSVLICGETGVGKELVAQQIHQHSNRADAALVYVNCAALPENLIESELFGHVKGAFSGATHSRAGKFELANGGTLFLDEVGEIPIAAQAKLLRALQSGEIQRIGNDQPLSVDVRIIAATNRNLKEEVSAGRFRADLYHRLSVYPIQVPPLRERQRDVLLLAGFFVEQQRRRLGLQAVRIEPSAQTELLRYDWPGNIRELEHTISRAMLKAKSLHPTTPSLLHICNTDLNLNPSSTPIVSSGVSDALAAPEVVNLKQATDDFQRQIISQSLASNNGNQAQAAKDIGMDRSNFYRLRKRLNI</sequence>
<accession>A0ABV3U8P3</accession>
<keyword evidence="5" id="KW-0804">Transcription</keyword>
<keyword evidence="1" id="KW-0547">Nucleotide-binding</keyword>
<keyword evidence="8" id="KW-1185">Reference proteome</keyword>
<dbReference type="RefSeq" id="WP_368382472.1">
    <property type="nucleotide sequence ID" value="NZ_JBFRYA010000013.1"/>
</dbReference>
<dbReference type="InterPro" id="IPR002078">
    <property type="entry name" value="Sigma_54_int"/>
</dbReference>
<dbReference type="PANTHER" id="PTHR32071">
    <property type="entry name" value="TRANSCRIPTIONAL REGULATORY PROTEIN"/>
    <property type="match status" value="1"/>
</dbReference>
<dbReference type="InterPro" id="IPR003593">
    <property type="entry name" value="AAA+_ATPase"/>
</dbReference>
<keyword evidence="4" id="KW-0238">DNA-binding</keyword>